<feature type="domain" description="RNase H type-1" evidence="1">
    <location>
        <begin position="51"/>
        <end position="160"/>
    </location>
</feature>
<evidence type="ECO:0000259" key="1">
    <source>
        <dbReference type="Pfam" id="PF13456"/>
    </source>
</evidence>
<protein>
    <recommendedName>
        <fullName evidence="1">RNase H type-1 domain-containing protein</fullName>
    </recommendedName>
</protein>
<dbReference type="CDD" id="cd06222">
    <property type="entry name" value="RNase_H_like"/>
    <property type="match status" value="1"/>
</dbReference>
<dbReference type="InterPro" id="IPR036397">
    <property type="entry name" value="RNaseH_sf"/>
</dbReference>
<sequence>MLICSMLADYQLRQEKEHNMQVATPVKRWTALPFGRIKINSDVGILPGGGARLGVMVRDSTGRFLFAVAKQFITCIWDPEDAEALAVELGVHKVVQLHLMNPSLETDCLNLVVDITQAERSRIEKEIVWRNIRRLLEQLGETSWQQAPREANVAAHTMAHVKTIWNEM</sequence>
<dbReference type="PANTHER" id="PTHR47074:SF73">
    <property type="entry name" value="OS04G0448401 PROTEIN"/>
    <property type="match status" value="1"/>
</dbReference>
<dbReference type="Pfam" id="PF13456">
    <property type="entry name" value="RVT_3"/>
    <property type="match status" value="1"/>
</dbReference>
<accession>A0AAV2DXI1</accession>
<dbReference type="InterPro" id="IPR002156">
    <property type="entry name" value="RNaseH_domain"/>
</dbReference>
<proteinExistence type="predicted"/>
<dbReference type="InterPro" id="IPR052929">
    <property type="entry name" value="RNase_H-like_EbsB-rel"/>
</dbReference>
<dbReference type="PANTHER" id="PTHR47074">
    <property type="entry name" value="BNAC02G40300D PROTEIN"/>
    <property type="match status" value="1"/>
</dbReference>
<name>A0AAV2DXI1_9ROSI</name>
<organism evidence="2 3">
    <name type="scientific">Linum trigynum</name>
    <dbReference type="NCBI Taxonomy" id="586398"/>
    <lineage>
        <taxon>Eukaryota</taxon>
        <taxon>Viridiplantae</taxon>
        <taxon>Streptophyta</taxon>
        <taxon>Embryophyta</taxon>
        <taxon>Tracheophyta</taxon>
        <taxon>Spermatophyta</taxon>
        <taxon>Magnoliopsida</taxon>
        <taxon>eudicotyledons</taxon>
        <taxon>Gunneridae</taxon>
        <taxon>Pentapetalae</taxon>
        <taxon>rosids</taxon>
        <taxon>fabids</taxon>
        <taxon>Malpighiales</taxon>
        <taxon>Linaceae</taxon>
        <taxon>Linum</taxon>
    </lineage>
</organism>
<evidence type="ECO:0000313" key="2">
    <source>
        <dbReference type="EMBL" id="CAL1378187.1"/>
    </source>
</evidence>
<dbReference type="InterPro" id="IPR044730">
    <property type="entry name" value="RNase_H-like_dom_plant"/>
</dbReference>
<keyword evidence="3" id="KW-1185">Reference proteome</keyword>
<dbReference type="AlphaFoldDB" id="A0AAV2DXI1"/>
<reference evidence="2 3" key="1">
    <citation type="submission" date="2024-04" db="EMBL/GenBank/DDBJ databases">
        <authorList>
            <person name="Fracassetti M."/>
        </authorList>
    </citation>
    <scope>NUCLEOTIDE SEQUENCE [LARGE SCALE GENOMIC DNA]</scope>
</reference>
<gene>
    <name evidence="2" type="ORF">LTRI10_LOCUS19786</name>
</gene>
<dbReference type="Gene3D" id="3.30.420.10">
    <property type="entry name" value="Ribonuclease H-like superfamily/Ribonuclease H"/>
    <property type="match status" value="1"/>
</dbReference>
<dbReference type="Proteomes" id="UP001497516">
    <property type="component" value="Chromosome 3"/>
</dbReference>
<dbReference type="EMBL" id="OZ034816">
    <property type="protein sequence ID" value="CAL1378187.1"/>
    <property type="molecule type" value="Genomic_DNA"/>
</dbReference>
<evidence type="ECO:0000313" key="3">
    <source>
        <dbReference type="Proteomes" id="UP001497516"/>
    </source>
</evidence>
<dbReference type="GO" id="GO:0003676">
    <property type="term" value="F:nucleic acid binding"/>
    <property type="evidence" value="ECO:0007669"/>
    <property type="project" value="InterPro"/>
</dbReference>
<dbReference type="GO" id="GO:0004523">
    <property type="term" value="F:RNA-DNA hybrid ribonuclease activity"/>
    <property type="evidence" value="ECO:0007669"/>
    <property type="project" value="InterPro"/>
</dbReference>